<reference evidence="2 3" key="1">
    <citation type="submission" date="2016-07" db="EMBL/GenBank/DDBJ databases">
        <title>Pervasive Adenine N6-methylation of Active Genes in Fungi.</title>
        <authorList>
            <consortium name="DOE Joint Genome Institute"/>
            <person name="Mondo S.J."/>
            <person name="Dannebaum R.O."/>
            <person name="Kuo R.C."/>
            <person name="Labutti K."/>
            <person name="Haridas S."/>
            <person name="Kuo A."/>
            <person name="Salamov A."/>
            <person name="Ahrendt S.R."/>
            <person name="Lipzen A."/>
            <person name="Sullivan W."/>
            <person name="Andreopoulos W.B."/>
            <person name="Clum A."/>
            <person name="Lindquist E."/>
            <person name="Daum C."/>
            <person name="Ramamoorthy G.K."/>
            <person name="Gryganskyi A."/>
            <person name="Culley D."/>
            <person name="Magnuson J.K."/>
            <person name="James T.Y."/>
            <person name="O'Malley M.A."/>
            <person name="Stajich J.E."/>
            <person name="Spatafora J.W."/>
            <person name="Visel A."/>
            <person name="Grigoriev I.V."/>
        </authorList>
    </citation>
    <scope>NUCLEOTIDE SEQUENCE [LARGE SCALE GENOMIC DNA]</scope>
    <source>
        <strain evidence="2 3">NRRL 3116</strain>
    </source>
</reference>
<dbReference type="Proteomes" id="UP000193648">
    <property type="component" value="Unassembled WGS sequence"/>
</dbReference>
<evidence type="ECO:0000256" key="1">
    <source>
        <dbReference type="SAM" id="MobiDB-lite"/>
    </source>
</evidence>
<keyword evidence="3" id="KW-1185">Reference proteome</keyword>
<feature type="compositionally biased region" description="Polar residues" evidence="1">
    <location>
        <begin position="245"/>
        <end position="262"/>
    </location>
</feature>
<dbReference type="InParanoid" id="A0A1Y2GLK8"/>
<feature type="region of interest" description="Disordered" evidence="1">
    <location>
        <begin position="1"/>
        <end position="21"/>
    </location>
</feature>
<dbReference type="GeneID" id="33566114"/>
<feature type="region of interest" description="Disordered" evidence="1">
    <location>
        <begin position="571"/>
        <end position="597"/>
    </location>
</feature>
<dbReference type="OrthoDB" id="3971593at2759"/>
<evidence type="ECO:0000313" key="3">
    <source>
        <dbReference type="Proteomes" id="UP000193648"/>
    </source>
</evidence>
<name>A0A1Y2GLK8_9FUNG</name>
<comment type="caution">
    <text evidence="2">The sequence shown here is derived from an EMBL/GenBank/DDBJ whole genome shotgun (WGS) entry which is preliminary data.</text>
</comment>
<feature type="region of interest" description="Disordered" evidence="1">
    <location>
        <begin position="216"/>
        <end position="280"/>
    </location>
</feature>
<protein>
    <submittedName>
        <fullName evidence="2">Uncharacterized protein</fullName>
    </submittedName>
</protein>
<feature type="compositionally biased region" description="Polar residues" evidence="1">
    <location>
        <begin position="7"/>
        <end position="21"/>
    </location>
</feature>
<proteinExistence type="predicted"/>
<evidence type="ECO:0000313" key="2">
    <source>
        <dbReference type="EMBL" id="ORZ14845.1"/>
    </source>
</evidence>
<dbReference type="RefSeq" id="XP_021880977.1">
    <property type="nucleotide sequence ID" value="XM_022024270.1"/>
</dbReference>
<accession>A0A1Y2GLK8</accession>
<feature type="region of interest" description="Disordered" evidence="1">
    <location>
        <begin position="33"/>
        <end position="52"/>
    </location>
</feature>
<sequence length="624" mass="69890">MERANSDYLSVSDLSKPRQTPLQIQLQKIDPSIIKNGTPSSGSHRRGHARQKTTQDFSLFETTVLAFRNIIFNRLWKHDHRFQNETDFCKQQWDIHKSRKATLIECAELLLELSTIPIRPCTEQVCTALVQAFIHLQPSTLHRTSGALELWQRVLDAWRAHHGLKLGDPIHVENMSADFVSSVLLPQIPTQISPTATNVHSNLQGSAILAPQQQSHLLGAPNHPPPYSQLQIQIQPSPPPSLQQANSSLDNASTISAESSINGLDPNAVSSVSSTAESSSATPFRKRIAHLLTDERRFHAPKPILERVNRFFRGPPQLDPAAFEGTNLDATIAVPFPDIMDTDGWRIPIPDLNGQPNASPQLAPIQSCFLHVPILPSKRRLETETEVILLDDVRLAGQLNAKLWEEFSNGNVVEAISIVPTSATWFSKTAMADWPCVVMTGLKFEQANFTDTSGKKFSEAHSYIAVFLGHDPIRQTQFVQTFQDLGISAAQNPEILSIGRGEPQLTKNNSGRSEDQHRWIAGFRRLFRTQGIGGSKGRLRRDPWNPTNDTGDNDLIDPQFDDIYSISIQPPAKKPRLERVGRPSDAQAAWHHSKRRKMDEIEFSKLKNPDLSERMLWSDDDMSE</sequence>
<dbReference type="AlphaFoldDB" id="A0A1Y2GLK8"/>
<dbReference type="EMBL" id="MCFF01000020">
    <property type="protein sequence ID" value="ORZ14845.1"/>
    <property type="molecule type" value="Genomic_DNA"/>
</dbReference>
<gene>
    <name evidence="2" type="ORF">BCR41DRAFT_354194</name>
</gene>
<feature type="compositionally biased region" description="Low complexity" evidence="1">
    <location>
        <begin position="268"/>
        <end position="280"/>
    </location>
</feature>
<organism evidence="2 3">
    <name type="scientific">Lobosporangium transversale</name>
    <dbReference type="NCBI Taxonomy" id="64571"/>
    <lineage>
        <taxon>Eukaryota</taxon>
        <taxon>Fungi</taxon>
        <taxon>Fungi incertae sedis</taxon>
        <taxon>Mucoromycota</taxon>
        <taxon>Mortierellomycotina</taxon>
        <taxon>Mortierellomycetes</taxon>
        <taxon>Mortierellales</taxon>
        <taxon>Mortierellaceae</taxon>
        <taxon>Lobosporangium</taxon>
    </lineage>
</organism>
<feature type="region of interest" description="Disordered" evidence="1">
    <location>
        <begin position="534"/>
        <end position="554"/>
    </location>
</feature>